<dbReference type="GO" id="GO:0019645">
    <property type="term" value="P:anaerobic electron transport chain"/>
    <property type="evidence" value="ECO:0007669"/>
    <property type="project" value="TreeGrafter"/>
</dbReference>
<evidence type="ECO:0000256" key="9">
    <source>
        <dbReference type="ARBA" id="ARBA00023004"/>
    </source>
</evidence>
<dbReference type="GO" id="GO:0030288">
    <property type="term" value="C:outer membrane-bounded periplasmic space"/>
    <property type="evidence" value="ECO:0007669"/>
    <property type="project" value="TreeGrafter"/>
</dbReference>
<dbReference type="PANTHER" id="PTHR30633">
    <property type="entry name" value="CYTOCHROME C-552 RESPIRATORY NITRITE REDUCTASE"/>
    <property type="match status" value="1"/>
</dbReference>
<dbReference type="AlphaFoldDB" id="A0A7H0H6G0"/>
<comment type="subcellular location">
    <subcellularLocation>
        <location evidence="1">Cell envelope</location>
    </subcellularLocation>
</comment>
<proteinExistence type="inferred from homology"/>
<dbReference type="GO" id="GO:0046872">
    <property type="term" value="F:metal ion binding"/>
    <property type="evidence" value="ECO:0007669"/>
    <property type="project" value="UniProtKB-KW"/>
</dbReference>
<feature type="transmembrane region" description="Helical" evidence="12">
    <location>
        <begin position="29"/>
        <end position="54"/>
    </location>
</feature>
<evidence type="ECO:0000256" key="6">
    <source>
        <dbReference type="ARBA" id="ARBA00022729"/>
    </source>
</evidence>
<protein>
    <recommendedName>
        <fullName evidence="3">nitrite reductase (cytochrome; ammonia-forming)</fullName>
        <ecNumber evidence="3">1.7.2.2</ecNumber>
    </recommendedName>
</protein>
<keyword evidence="12" id="KW-0472">Membrane</keyword>
<evidence type="ECO:0000256" key="8">
    <source>
        <dbReference type="ARBA" id="ARBA00023002"/>
    </source>
</evidence>
<dbReference type="KEGG" id="tdf:H9L22_00945"/>
<comment type="catalytic activity">
    <reaction evidence="10">
        <text>6 Fe(III)-[cytochrome c] + NH4(+) + 2 H2O = 6 Fe(II)-[cytochrome c] + nitrite + 8 H(+)</text>
        <dbReference type="Rhea" id="RHEA:13089"/>
        <dbReference type="Rhea" id="RHEA-COMP:10350"/>
        <dbReference type="Rhea" id="RHEA-COMP:14399"/>
        <dbReference type="ChEBI" id="CHEBI:15377"/>
        <dbReference type="ChEBI" id="CHEBI:15378"/>
        <dbReference type="ChEBI" id="CHEBI:16301"/>
        <dbReference type="ChEBI" id="CHEBI:28938"/>
        <dbReference type="ChEBI" id="CHEBI:29033"/>
        <dbReference type="ChEBI" id="CHEBI:29034"/>
        <dbReference type="EC" id="1.7.2.2"/>
    </reaction>
</comment>
<keyword evidence="4" id="KW-0349">Heme</keyword>
<evidence type="ECO:0000256" key="11">
    <source>
        <dbReference type="SAM" id="MobiDB-lite"/>
    </source>
</evidence>
<dbReference type="PIRSF" id="PIRSF000243">
    <property type="entry name" value="Cyt_c552"/>
    <property type="match status" value="1"/>
</dbReference>
<evidence type="ECO:0000313" key="13">
    <source>
        <dbReference type="EMBL" id="QNP56126.1"/>
    </source>
</evidence>
<evidence type="ECO:0000256" key="4">
    <source>
        <dbReference type="ARBA" id="ARBA00022617"/>
    </source>
</evidence>
<dbReference type="GO" id="GO:0042279">
    <property type="term" value="F:nitrite reductase (cytochrome, ammonia-forming) activity"/>
    <property type="evidence" value="ECO:0007669"/>
    <property type="project" value="UniProtKB-EC"/>
</dbReference>
<keyword evidence="12" id="KW-0812">Transmembrane</keyword>
<dbReference type="Gene3D" id="1.10.1130.10">
    <property type="entry name" value="Flavocytochrome C3, Chain A"/>
    <property type="match status" value="1"/>
</dbReference>
<accession>A0A7H0H6G0</accession>
<dbReference type="Gene3D" id="1.20.140.10">
    <property type="entry name" value="Butyryl-CoA Dehydrogenase, subunit A, domain 3"/>
    <property type="match status" value="1"/>
</dbReference>
<evidence type="ECO:0000256" key="12">
    <source>
        <dbReference type="SAM" id="Phobius"/>
    </source>
</evidence>
<evidence type="ECO:0000256" key="2">
    <source>
        <dbReference type="ARBA" id="ARBA00009288"/>
    </source>
</evidence>
<evidence type="ECO:0000313" key="14">
    <source>
        <dbReference type="Proteomes" id="UP000516117"/>
    </source>
</evidence>
<dbReference type="GO" id="GO:0020037">
    <property type="term" value="F:heme binding"/>
    <property type="evidence" value="ECO:0007669"/>
    <property type="project" value="TreeGrafter"/>
</dbReference>
<feature type="compositionally biased region" description="Polar residues" evidence="11">
    <location>
        <begin position="1"/>
        <end position="11"/>
    </location>
</feature>
<keyword evidence="12" id="KW-1133">Transmembrane helix</keyword>
<dbReference type="SUPFAM" id="SSF48695">
    <property type="entry name" value="Multiheme cytochromes"/>
    <property type="match status" value="1"/>
</dbReference>
<dbReference type="Pfam" id="PF02335">
    <property type="entry name" value="Cytochrom_C552"/>
    <property type="match status" value="1"/>
</dbReference>
<keyword evidence="9" id="KW-0408">Iron</keyword>
<keyword evidence="8" id="KW-0560">Oxidoreductase</keyword>
<dbReference type="InterPro" id="IPR036280">
    <property type="entry name" value="Multihaem_cyt_sf"/>
</dbReference>
<dbReference type="PANTHER" id="PTHR30633:SF0">
    <property type="entry name" value="CYTOCHROME C-552"/>
    <property type="match status" value="1"/>
</dbReference>
<dbReference type="EC" id="1.7.2.2" evidence="3"/>
<dbReference type="CDD" id="cd00548">
    <property type="entry name" value="NrfA-like"/>
    <property type="match status" value="1"/>
</dbReference>
<sequence length="499" mass="55593">MADPEATQTQPEGDDAPAKAPRSQRTRRIGIVVAAIALTAVATAGITALLANIIERQGEASDSYTKVVDLDDTIADPAVWGQNFPAQYEAFLRTSEMTATVHAGSVQEARTPSETDPRTVISTSRIEEDPRLVTMWDGYPFSVDYRHARGHAYMLEDQRYTLRVQNFKQPGACLNCHASTVTIMDELGNGDRDAGFAAMNKMSYADASQLADHPVSCIDCHDPQTMQLRITRPAFEKGITALKKSEGVEDYDVNRDATRQEMRSYVCAQCHVEYYFEKETKELTFPWTKGLNIDDIWDYYLEDGHKDFTHATTGAEIVKAQHPEFDIWSQGIHADNGVSCTDCHMPYEAEGARKVTNHQIQSPMLNVNASCMTCHHSTEDEMKNRVVKIQDQFIASRDVAFDSLVQLIADLEKAQTDGTPAAAIDAAREFQNKASFYLDYVYSENSYGFHAPAYIERIIADSLDASRKGQLVLKGVDPSTFAPSEISQANKQKIEEREA</sequence>
<feature type="region of interest" description="Disordered" evidence="11">
    <location>
        <begin position="1"/>
        <end position="24"/>
    </location>
</feature>
<name>A0A7H0H6G0_9ACTN</name>
<dbReference type="EMBL" id="CP060789">
    <property type="protein sequence ID" value="QNP56126.1"/>
    <property type="molecule type" value="Genomic_DNA"/>
</dbReference>
<organism evidence="13 14">
    <name type="scientific">Tessaracoccus defluvii</name>
    <dbReference type="NCBI Taxonomy" id="1285901"/>
    <lineage>
        <taxon>Bacteria</taxon>
        <taxon>Bacillati</taxon>
        <taxon>Actinomycetota</taxon>
        <taxon>Actinomycetes</taxon>
        <taxon>Propionibacteriales</taxon>
        <taxon>Propionibacteriaceae</taxon>
        <taxon>Tessaracoccus</taxon>
    </lineage>
</organism>
<keyword evidence="7" id="KW-0106">Calcium</keyword>
<reference evidence="13 14" key="1">
    <citation type="submission" date="2020-08" db="EMBL/GenBank/DDBJ databases">
        <title>Genome sequence of Tessaracoccus defluvii JCM 17540T.</title>
        <authorList>
            <person name="Hyun D.-W."/>
            <person name="Bae J.-W."/>
        </authorList>
    </citation>
    <scope>NUCLEOTIDE SEQUENCE [LARGE SCALE GENOMIC DNA]</scope>
    <source>
        <strain evidence="13 14">JCM 17540</strain>
    </source>
</reference>
<evidence type="ECO:0000256" key="5">
    <source>
        <dbReference type="ARBA" id="ARBA00022723"/>
    </source>
</evidence>
<keyword evidence="6" id="KW-0732">Signal</keyword>
<evidence type="ECO:0000256" key="3">
    <source>
        <dbReference type="ARBA" id="ARBA00011887"/>
    </source>
</evidence>
<keyword evidence="14" id="KW-1185">Reference proteome</keyword>
<comment type="similarity">
    <text evidence="2">Belongs to the cytochrome c-552 family.</text>
</comment>
<gene>
    <name evidence="13" type="ORF">H9L22_00945</name>
</gene>
<evidence type="ECO:0000256" key="10">
    <source>
        <dbReference type="ARBA" id="ARBA00049131"/>
    </source>
</evidence>
<dbReference type="RefSeq" id="WP_187721243.1">
    <property type="nucleotide sequence ID" value="NZ_BAABBL010000013.1"/>
</dbReference>
<evidence type="ECO:0000256" key="7">
    <source>
        <dbReference type="ARBA" id="ARBA00022837"/>
    </source>
</evidence>
<keyword evidence="5" id="KW-0479">Metal-binding</keyword>
<evidence type="ECO:0000256" key="1">
    <source>
        <dbReference type="ARBA" id="ARBA00004196"/>
    </source>
</evidence>
<dbReference type="Proteomes" id="UP000516117">
    <property type="component" value="Chromosome"/>
</dbReference>
<dbReference type="InterPro" id="IPR003321">
    <property type="entry name" value="Cyt_c552"/>
</dbReference>